<dbReference type="EMBL" id="DS268109">
    <property type="protein sequence ID" value="KMM66035.1"/>
    <property type="molecule type" value="Genomic_DNA"/>
</dbReference>
<dbReference type="AlphaFoldDB" id="A0A0J6F9U6"/>
<dbReference type="GO" id="GO:0000786">
    <property type="term" value="C:nucleosome"/>
    <property type="evidence" value="ECO:0007669"/>
    <property type="project" value="InterPro"/>
</dbReference>
<dbReference type="InterPro" id="IPR036390">
    <property type="entry name" value="WH_DNA-bd_sf"/>
</dbReference>
<sequence length="271" mass="28639">MPPKKAAASGTKTATHASYKDMIKDAIISVSRSASRLLCVGANDCRMGPVVPMTTHTHPSYDHHHPGVASFFLACILLTGLPLQLKDRTGSSRQALKKYVRNNNNISYASQGAFDVQFNRALKAGVEKGEFLQPKGPSGPVKLAKKETVKPAAKPAKKPAAAKAATKKTTTTKKAAEKGEKVEKAEKPEKATKKAAPKKTAAAKTKANVAKQRKAPTAAPAVVDAPKVIGRTKSGRVTKSTGKSAPATTKKATPKKKKVTEKKTPSKKSEA</sequence>
<dbReference type="InterPro" id="IPR005818">
    <property type="entry name" value="Histone_H1/H5_H15"/>
</dbReference>
<protein>
    <recommendedName>
        <fullName evidence="1">Histone H1</fullName>
    </recommendedName>
</protein>
<evidence type="ECO:0000313" key="5">
    <source>
        <dbReference type="Proteomes" id="UP000054567"/>
    </source>
</evidence>
<dbReference type="SMART" id="SM00526">
    <property type="entry name" value="H15"/>
    <property type="match status" value="1"/>
</dbReference>
<organism evidence="4 5">
    <name type="scientific">Coccidioides posadasii RMSCC 3488</name>
    <dbReference type="NCBI Taxonomy" id="454284"/>
    <lineage>
        <taxon>Eukaryota</taxon>
        <taxon>Fungi</taxon>
        <taxon>Dikarya</taxon>
        <taxon>Ascomycota</taxon>
        <taxon>Pezizomycotina</taxon>
        <taxon>Eurotiomycetes</taxon>
        <taxon>Eurotiomycetidae</taxon>
        <taxon>Onygenales</taxon>
        <taxon>Onygenaceae</taxon>
        <taxon>Coccidioides</taxon>
    </lineage>
</organism>
<feature type="compositionally biased region" description="Low complexity" evidence="2">
    <location>
        <begin position="238"/>
        <end position="251"/>
    </location>
</feature>
<evidence type="ECO:0000256" key="2">
    <source>
        <dbReference type="SAM" id="MobiDB-lite"/>
    </source>
</evidence>
<dbReference type="InterPro" id="IPR036388">
    <property type="entry name" value="WH-like_DNA-bd_sf"/>
</dbReference>
<dbReference type="Gene3D" id="1.10.10.10">
    <property type="entry name" value="Winged helix-like DNA-binding domain superfamily/Winged helix DNA-binding domain"/>
    <property type="match status" value="1"/>
</dbReference>
<dbReference type="Proteomes" id="UP000054567">
    <property type="component" value="Unassembled WGS sequence"/>
</dbReference>
<dbReference type="OrthoDB" id="1110759at2759"/>
<evidence type="ECO:0000259" key="3">
    <source>
        <dbReference type="PROSITE" id="PS51504"/>
    </source>
</evidence>
<reference evidence="5" key="3">
    <citation type="journal article" date="2010" name="Genome Res.">
        <title>Population genomic sequencing of Coccidioides fungi reveals recent hybridization and transposon control.</title>
        <authorList>
            <person name="Neafsey D.E."/>
            <person name="Barker B.M."/>
            <person name="Sharpton T.J."/>
            <person name="Stajich J.E."/>
            <person name="Park D.J."/>
            <person name="Whiston E."/>
            <person name="Hung C.-Y."/>
            <person name="McMahan C."/>
            <person name="White J."/>
            <person name="Sykes S."/>
            <person name="Heiman D."/>
            <person name="Young S."/>
            <person name="Zeng Q."/>
            <person name="Abouelleil A."/>
            <person name="Aftuck L."/>
            <person name="Bessette D."/>
            <person name="Brown A."/>
            <person name="FitzGerald M."/>
            <person name="Lui A."/>
            <person name="Macdonald J.P."/>
            <person name="Priest M."/>
            <person name="Orbach M.J."/>
            <person name="Galgiani J.N."/>
            <person name="Kirkland T.N."/>
            <person name="Cole G.T."/>
            <person name="Birren B.W."/>
            <person name="Henn M.R."/>
            <person name="Taylor J.W."/>
            <person name="Rounsley S.D."/>
        </authorList>
    </citation>
    <scope>NUCLEOTIDE SEQUENCE [LARGE SCALE GENOMIC DNA]</scope>
    <source>
        <strain evidence="5">RMSCC 3488</strain>
    </source>
</reference>
<proteinExistence type="predicted"/>
<feature type="compositionally biased region" description="Basic and acidic residues" evidence="2">
    <location>
        <begin position="261"/>
        <end position="271"/>
    </location>
</feature>
<reference evidence="4 5" key="1">
    <citation type="submission" date="2007-06" db="EMBL/GenBank/DDBJ databases">
        <title>The Genome Sequence of Coccidioides posadasii RMSCC_3488.</title>
        <authorList>
            <consortium name="Coccidioides Genome Resources Consortium"/>
            <consortium name="The Broad Institute Genome Sequencing Platform"/>
            <person name="Henn M.R."/>
            <person name="Sykes S."/>
            <person name="Young S."/>
            <person name="Jaffe D."/>
            <person name="Berlin A."/>
            <person name="Alvarez P."/>
            <person name="Butler J."/>
            <person name="Gnerre S."/>
            <person name="Grabherr M."/>
            <person name="Mauceli E."/>
            <person name="Brockman W."/>
            <person name="Kodira C."/>
            <person name="Alvarado L."/>
            <person name="Zeng Q."/>
            <person name="Crawford M."/>
            <person name="Antoine C."/>
            <person name="Devon K."/>
            <person name="Galgiani J."/>
            <person name="Orsborn K."/>
            <person name="Lewis M.L."/>
            <person name="Nusbaum C."/>
            <person name="Galagan J."/>
            <person name="Birren B."/>
        </authorList>
    </citation>
    <scope>NUCLEOTIDE SEQUENCE [LARGE SCALE GENOMIC DNA]</scope>
    <source>
        <strain evidence="4 5">RMSCC 3488</strain>
    </source>
</reference>
<dbReference type="CDD" id="cd00073">
    <property type="entry name" value="H15"/>
    <property type="match status" value="1"/>
</dbReference>
<name>A0A0J6F9U6_COCPO</name>
<evidence type="ECO:0000313" key="4">
    <source>
        <dbReference type="EMBL" id="KMM66035.1"/>
    </source>
</evidence>
<evidence type="ECO:0000256" key="1">
    <source>
        <dbReference type="ARBA" id="ARBA00020833"/>
    </source>
</evidence>
<dbReference type="GO" id="GO:0003677">
    <property type="term" value="F:DNA binding"/>
    <property type="evidence" value="ECO:0007669"/>
    <property type="project" value="InterPro"/>
</dbReference>
<feature type="compositionally biased region" description="Low complexity" evidence="2">
    <location>
        <begin position="150"/>
        <end position="173"/>
    </location>
</feature>
<gene>
    <name evidence="4" type="ORF">CPAG_02375</name>
</gene>
<dbReference type="PROSITE" id="PS51504">
    <property type="entry name" value="H15"/>
    <property type="match status" value="1"/>
</dbReference>
<feature type="domain" description="H15" evidence="3">
    <location>
        <begin position="57"/>
        <end position="145"/>
    </location>
</feature>
<feature type="compositionally biased region" description="Basic and acidic residues" evidence="2">
    <location>
        <begin position="174"/>
        <end position="192"/>
    </location>
</feature>
<feature type="compositionally biased region" description="Low complexity" evidence="2">
    <location>
        <begin position="198"/>
        <end position="228"/>
    </location>
</feature>
<reference evidence="5" key="2">
    <citation type="journal article" date="2009" name="Genome Res.">
        <title>Comparative genomic analyses of the human fungal pathogens Coccidioides and their relatives.</title>
        <authorList>
            <person name="Sharpton T.J."/>
            <person name="Stajich J.E."/>
            <person name="Rounsley S.D."/>
            <person name="Gardner M.J."/>
            <person name="Wortman J.R."/>
            <person name="Jordar V.S."/>
            <person name="Maiti R."/>
            <person name="Kodira C.D."/>
            <person name="Neafsey D.E."/>
            <person name="Zeng Q."/>
            <person name="Hung C.-Y."/>
            <person name="McMahan C."/>
            <person name="Muszewska A."/>
            <person name="Grynberg M."/>
            <person name="Mandel M.A."/>
            <person name="Kellner E.M."/>
            <person name="Barker B.M."/>
            <person name="Galgiani J.N."/>
            <person name="Orbach M.J."/>
            <person name="Kirkland T.N."/>
            <person name="Cole G.T."/>
            <person name="Henn M.R."/>
            <person name="Birren B.W."/>
            <person name="Taylor J.W."/>
        </authorList>
    </citation>
    <scope>NUCLEOTIDE SEQUENCE [LARGE SCALE GENOMIC DNA]</scope>
    <source>
        <strain evidence="5">RMSCC 3488</strain>
    </source>
</reference>
<dbReference type="GO" id="GO:0006334">
    <property type="term" value="P:nucleosome assembly"/>
    <property type="evidence" value="ECO:0007669"/>
    <property type="project" value="InterPro"/>
</dbReference>
<dbReference type="Pfam" id="PF00538">
    <property type="entry name" value="Linker_histone"/>
    <property type="match status" value="1"/>
</dbReference>
<dbReference type="VEuPathDB" id="FungiDB:CPAG_02375"/>
<feature type="region of interest" description="Disordered" evidence="2">
    <location>
        <begin position="129"/>
        <end position="271"/>
    </location>
</feature>
<dbReference type="SUPFAM" id="SSF46785">
    <property type="entry name" value="Winged helix' DNA-binding domain"/>
    <property type="match status" value="1"/>
</dbReference>
<accession>A0A0J6F9U6</accession>